<proteinExistence type="predicted"/>
<protein>
    <recommendedName>
        <fullName evidence="3">DNA primase</fullName>
    </recommendedName>
</protein>
<dbReference type="AlphaFoldDB" id="W7YBT3"/>
<evidence type="ECO:0000313" key="2">
    <source>
        <dbReference type="Proteomes" id="UP000019402"/>
    </source>
</evidence>
<name>W7YBT3_9BACT</name>
<dbReference type="Pfam" id="PF13155">
    <property type="entry name" value="Toprim_2"/>
    <property type="match status" value="1"/>
</dbReference>
<dbReference type="EMBL" id="BAMD01000152">
    <property type="protein sequence ID" value="GAF05902.1"/>
    <property type="molecule type" value="Genomic_DNA"/>
</dbReference>
<evidence type="ECO:0008006" key="3">
    <source>
        <dbReference type="Google" id="ProtNLM"/>
    </source>
</evidence>
<gene>
    <name evidence="1" type="ORF">JCM21142_124661</name>
</gene>
<keyword evidence="2" id="KW-1185">Reference proteome</keyword>
<comment type="caution">
    <text evidence="1">The sequence shown here is derived from an EMBL/GenBank/DDBJ whole genome shotgun (WGS) entry which is preliminary data.</text>
</comment>
<dbReference type="OrthoDB" id="8536512at2"/>
<dbReference type="RefSeq" id="WP_027470444.1">
    <property type="nucleotide sequence ID" value="NZ_KI912107.1"/>
</dbReference>
<dbReference type="Gene3D" id="3.40.1360.10">
    <property type="match status" value="1"/>
</dbReference>
<dbReference type="CDD" id="cd00188">
    <property type="entry name" value="TOPRIM"/>
    <property type="match status" value="1"/>
</dbReference>
<organism evidence="1 2">
    <name type="scientific">Saccharicrinis fermentans DSM 9555 = JCM 21142</name>
    <dbReference type="NCBI Taxonomy" id="869213"/>
    <lineage>
        <taxon>Bacteria</taxon>
        <taxon>Pseudomonadati</taxon>
        <taxon>Bacteroidota</taxon>
        <taxon>Bacteroidia</taxon>
        <taxon>Marinilabiliales</taxon>
        <taxon>Marinilabiliaceae</taxon>
        <taxon>Saccharicrinis</taxon>
    </lineage>
</organism>
<reference evidence="1 2" key="1">
    <citation type="journal article" date="2014" name="Genome Announc.">
        <title>Draft Genome Sequence of Cytophaga fermentans JCM 21142T, a Facultative Anaerobe Isolated from Marine Mud.</title>
        <authorList>
            <person name="Starns D."/>
            <person name="Oshima K."/>
            <person name="Suda W."/>
            <person name="Iino T."/>
            <person name="Yuki M."/>
            <person name="Inoue J."/>
            <person name="Kitamura K."/>
            <person name="Iida T."/>
            <person name="Darby A."/>
            <person name="Hattori M."/>
            <person name="Ohkuma M."/>
        </authorList>
    </citation>
    <scope>NUCLEOTIDE SEQUENCE [LARGE SCALE GENOMIC DNA]</scope>
    <source>
        <strain evidence="1 2">JCM 21142</strain>
    </source>
</reference>
<dbReference type="STRING" id="869213.GCA_000517085_00401"/>
<sequence length="157" mass="17503">MCEVEFVAKSGKLISALGFKNDKGGYEMRNKFTKLSISPKTISTIPGESDSLNVFEGFMDYLSALTYYKVKQLDGTTIILNGVGQKKQLIEAVPNYDQVILFGDNDTTGVEFAEEVNNKHSNVLNMADEVYPKFKDFNVFLCKVIKDNDLPISHASN</sequence>
<dbReference type="eggNOG" id="COG0358">
    <property type="taxonomic scope" value="Bacteria"/>
</dbReference>
<dbReference type="Proteomes" id="UP000019402">
    <property type="component" value="Unassembled WGS sequence"/>
</dbReference>
<accession>W7YBT3</accession>
<evidence type="ECO:0000313" key="1">
    <source>
        <dbReference type="EMBL" id="GAF05902.1"/>
    </source>
</evidence>